<sequence>MPYYAFKEIWTPLKIFRIRLFRETHEKTFWMKVGNNPRKPLFG</sequence>
<proteinExistence type="predicted"/>
<name>A0A0A5GGX2_9BACI</name>
<dbReference type="EMBL" id="AVPF01000003">
    <property type="protein sequence ID" value="KGX91269.1"/>
    <property type="molecule type" value="Genomic_DNA"/>
</dbReference>
<protein>
    <submittedName>
        <fullName evidence="1">Uncharacterized protein</fullName>
    </submittedName>
</protein>
<evidence type="ECO:0000313" key="1">
    <source>
        <dbReference type="EMBL" id="KGX91269.1"/>
    </source>
</evidence>
<accession>A0A0A5GGX2</accession>
<reference evidence="1 2" key="1">
    <citation type="submission" date="2013-08" db="EMBL/GenBank/DDBJ databases">
        <authorList>
            <person name="Huang J."/>
            <person name="Wang G."/>
        </authorList>
    </citation>
    <scope>NUCLEOTIDE SEQUENCE [LARGE SCALE GENOMIC DNA]</scope>
    <source>
        <strain evidence="1 2">BH030004</strain>
    </source>
</reference>
<organism evidence="1 2">
    <name type="scientific">Pontibacillus marinus BH030004 = DSM 16465</name>
    <dbReference type="NCBI Taxonomy" id="1385511"/>
    <lineage>
        <taxon>Bacteria</taxon>
        <taxon>Bacillati</taxon>
        <taxon>Bacillota</taxon>
        <taxon>Bacilli</taxon>
        <taxon>Bacillales</taxon>
        <taxon>Bacillaceae</taxon>
        <taxon>Pontibacillus</taxon>
    </lineage>
</organism>
<dbReference type="AlphaFoldDB" id="A0A0A5GGX2"/>
<keyword evidence="2" id="KW-1185">Reference proteome</keyword>
<gene>
    <name evidence="1" type="ORF">N783_11175</name>
</gene>
<comment type="caution">
    <text evidence="1">The sequence shown here is derived from an EMBL/GenBank/DDBJ whole genome shotgun (WGS) entry which is preliminary data.</text>
</comment>
<dbReference type="Proteomes" id="UP000030403">
    <property type="component" value="Unassembled WGS sequence"/>
</dbReference>
<evidence type="ECO:0000313" key="2">
    <source>
        <dbReference type="Proteomes" id="UP000030403"/>
    </source>
</evidence>